<keyword evidence="7" id="KW-0813">Transport</keyword>
<dbReference type="NCBIfam" id="TIGR00945">
    <property type="entry name" value="tatC"/>
    <property type="match status" value="1"/>
</dbReference>
<comment type="caution">
    <text evidence="8">The sequence shown here is derived from an EMBL/GenBank/DDBJ whole genome shotgun (WGS) entry which is preliminary data.</text>
</comment>
<dbReference type="PRINTS" id="PR01840">
    <property type="entry name" value="TATCFAMILY"/>
</dbReference>
<dbReference type="Pfam" id="PF00902">
    <property type="entry name" value="TatC"/>
    <property type="match status" value="1"/>
</dbReference>
<proteinExistence type="inferred from homology"/>
<evidence type="ECO:0000313" key="8">
    <source>
        <dbReference type="EMBL" id="MBN8206099.1"/>
    </source>
</evidence>
<organism evidence="8 9">
    <name type="scientific">Microbacterium esteraromaticum</name>
    <dbReference type="NCBI Taxonomy" id="57043"/>
    <lineage>
        <taxon>Bacteria</taxon>
        <taxon>Bacillati</taxon>
        <taxon>Actinomycetota</taxon>
        <taxon>Actinomycetes</taxon>
        <taxon>Micrococcales</taxon>
        <taxon>Microbacteriaceae</taxon>
        <taxon>Microbacterium</taxon>
    </lineage>
</organism>
<comment type="subunit">
    <text evidence="7">The Tat system comprises two distinct complexes: a TatABC complex, containing multiple copies of TatA, TatB and TatC subunits, and a separate TatA complex, containing only TatA subunits. Substrates initially bind to the TatABC complex, which probably triggers association of the separate TatA complex to form the active translocon.</text>
</comment>
<dbReference type="EMBL" id="JAEMWU010000001">
    <property type="protein sequence ID" value="MBN8206099.1"/>
    <property type="molecule type" value="Genomic_DNA"/>
</dbReference>
<dbReference type="RefSeq" id="WP_206551199.1">
    <property type="nucleotide sequence ID" value="NZ_CP063379.1"/>
</dbReference>
<evidence type="ECO:0000256" key="4">
    <source>
        <dbReference type="ARBA" id="ARBA00022989"/>
    </source>
</evidence>
<keyword evidence="6 7" id="KW-0472">Membrane</keyword>
<dbReference type="GO" id="GO:0043953">
    <property type="term" value="P:protein transport by the Tat complex"/>
    <property type="evidence" value="ECO:0007669"/>
    <property type="project" value="UniProtKB-UniRule"/>
</dbReference>
<accession>A0A939DW56</accession>
<comment type="similarity">
    <text evidence="7">Belongs to the TatC family.</text>
</comment>
<evidence type="ECO:0000256" key="7">
    <source>
        <dbReference type="HAMAP-Rule" id="MF_00902"/>
    </source>
</evidence>
<evidence type="ECO:0000256" key="1">
    <source>
        <dbReference type="ARBA" id="ARBA00004141"/>
    </source>
</evidence>
<keyword evidence="7" id="KW-1003">Cell membrane</keyword>
<feature type="transmembrane region" description="Helical" evidence="7">
    <location>
        <begin position="12"/>
        <end position="31"/>
    </location>
</feature>
<dbReference type="GO" id="GO:0009977">
    <property type="term" value="F:proton motive force dependent protein transmembrane transporter activity"/>
    <property type="evidence" value="ECO:0007669"/>
    <property type="project" value="TreeGrafter"/>
</dbReference>
<evidence type="ECO:0000256" key="5">
    <source>
        <dbReference type="ARBA" id="ARBA00023010"/>
    </source>
</evidence>
<dbReference type="Proteomes" id="UP000664385">
    <property type="component" value="Unassembled WGS sequence"/>
</dbReference>
<dbReference type="GO" id="GO:0065002">
    <property type="term" value="P:intracellular protein transmembrane transport"/>
    <property type="evidence" value="ECO:0007669"/>
    <property type="project" value="TreeGrafter"/>
</dbReference>
<feature type="transmembrane region" description="Helical" evidence="7">
    <location>
        <begin position="151"/>
        <end position="178"/>
    </location>
</feature>
<protein>
    <recommendedName>
        <fullName evidence="7">Sec-independent protein translocase protein TatC</fullName>
    </recommendedName>
</protein>
<evidence type="ECO:0000313" key="9">
    <source>
        <dbReference type="Proteomes" id="UP000664385"/>
    </source>
</evidence>
<gene>
    <name evidence="7 8" type="primary">tatC</name>
    <name evidence="8" type="ORF">JF543_09010</name>
</gene>
<name>A0A939DW56_9MICO</name>
<keyword evidence="3 7" id="KW-0653">Protein transport</keyword>
<dbReference type="AlphaFoldDB" id="A0A939DW56"/>
<keyword evidence="5 7" id="KW-0811">Translocation</keyword>
<evidence type="ECO:0000256" key="2">
    <source>
        <dbReference type="ARBA" id="ARBA00022692"/>
    </source>
</evidence>
<evidence type="ECO:0000256" key="6">
    <source>
        <dbReference type="ARBA" id="ARBA00023136"/>
    </source>
</evidence>
<dbReference type="HAMAP" id="MF_00902">
    <property type="entry name" value="TatC"/>
    <property type="match status" value="1"/>
</dbReference>
<keyword evidence="4 7" id="KW-1133">Transmembrane helix</keyword>
<keyword evidence="2 7" id="KW-0812">Transmembrane</keyword>
<feature type="transmembrane region" description="Helical" evidence="7">
    <location>
        <begin position="105"/>
        <end position="131"/>
    </location>
</feature>
<reference evidence="8" key="1">
    <citation type="submission" date="2020-12" db="EMBL/GenBank/DDBJ databases">
        <title>PHA producing bacteria isolated from mangrove.</title>
        <authorList>
            <person name="Zheng W."/>
            <person name="Yu S."/>
            <person name="Huang Y."/>
        </authorList>
    </citation>
    <scope>NUCLEOTIDE SEQUENCE</scope>
    <source>
        <strain evidence="8">GN8-5</strain>
    </source>
</reference>
<sequence>MSLGEHLREARKRLIIAVIGLAAGMVIAFIVTDPIINFLTEPIRIIDEERGGDFAELMFTGIASGFNLRIRMALSIGLLLSAPVWLWQIWAFVMPGLTKKEIRYTLAFVGAAIPLFFTGGYVAVLVAPHVIEVMSSFVPEIGVNFFDSDYYYDFILKFVLVIGVSFVLPVFMVALNLAGVMSGAAMLKGWRIAILVASLFAAIATPAADIGSMLLLAGILVVLYFAAALLSLLFDRRKKKREIAAGLDPDAPAA</sequence>
<feature type="transmembrane region" description="Helical" evidence="7">
    <location>
        <begin position="214"/>
        <end position="234"/>
    </location>
</feature>
<comment type="function">
    <text evidence="7">Part of the twin-arginine translocation (Tat) system that transports large folded proteins containing a characteristic twin-arginine motif in their signal peptide across membranes. Together with TatB, TatC is part of a receptor directly interacting with Tat signal peptides.</text>
</comment>
<feature type="transmembrane region" description="Helical" evidence="7">
    <location>
        <begin position="72"/>
        <end position="93"/>
    </location>
</feature>
<evidence type="ECO:0000256" key="3">
    <source>
        <dbReference type="ARBA" id="ARBA00022927"/>
    </source>
</evidence>
<dbReference type="PANTHER" id="PTHR30371">
    <property type="entry name" value="SEC-INDEPENDENT PROTEIN TRANSLOCASE PROTEIN TATC"/>
    <property type="match status" value="1"/>
</dbReference>
<dbReference type="PANTHER" id="PTHR30371:SF0">
    <property type="entry name" value="SEC-INDEPENDENT PROTEIN TRANSLOCASE PROTEIN TATC, CHLOROPLASTIC-RELATED"/>
    <property type="match status" value="1"/>
</dbReference>
<dbReference type="InterPro" id="IPR002033">
    <property type="entry name" value="TatC"/>
</dbReference>
<feature type="transmembrane region" description="Helical" evidence="7">
    <location>
        <begin position="190"/>
        <end position="208"/>
    </location>
</feature>
<comment type="subcellular location">
    <subcellularLocation>
        <location evidence="7">Cell membrane</location>
        <topology evidence="7">Multi-pass membrane protein</topology>
    </subcellularLocation>
    <subcellularLocation>
        <location evidence="1">Membrane</location>
        <topology evidence="1">Multi-pass membrane protein</topology>
    </subcellularLocation>
</comment>
<dbReference type="GO" id="GO:0033281">
    <property type="term" value="C:TAT protein transport complex"/>
    <property type="evidence" value="ECO:0007669"/>
    <property type="project" value="UniProtKB-UniRule"/>
</dbReference>